<protein>
    <recommendedName>
        <fullName evidence="3">IPExxxVDY family protein</fullName>
    </recommendedName>
</protein>
<dbReference type="STRING" id="1125876.SAMN05443292_1788"/>
<dbReference type="Proteomes" id="UP000198931">
    <property type="component" value="Unassembled WGS sequence"/>
</dbReference>
<dbReference type="AlphaFoldDB" id="A0A1I3GDG9"/>
<dbReference type="OrthoDB" id="1270723at2"/>
<keyword evidence="2" id="KW-1185">Reference proteome</keyword>
<evidence type="ECO:0000313" key="2">
    <source>
        <dbReference type="Proteomes" id="UP000198931"/>
    </source>
</evidence>
<accession>A0A1I3GDG9</accession>
<gene>
    <name evidence="1" type="ORF">SAMN05443292_1788</name>
</gene>
<dbReference type="RefSeq" id="WP_090079804.1">
    <property type="nucleotide sequence ID" value="NZ_FOQT01000003.1"/>
</dbReference>
<sequence>MKTKKLFLEEEEEENLNLGLLRLAQDLPAHELFFKINLLNSFKFTRIIDLVVQGTFFQYNFARFQAYHHLDKNCLQIISNKSEVSYKIKEQKELFNSETEMAYIFEELPDVDYLIKTSDYIDDFSLILLPENSAFNIQTFSLSSTNERYQLIKYYE</sequence>
<name>A0A1I3GDG9_9FLAO</name>
<organism evidence="1 2">
    <name type="scientific">Halpernia frigidisoli</name>
    <dbReference type="NCBI Taxonomy" id="1125876"/>
    <lineage>
        <taxon>Bacteria</taxon>
        <taxon>Pseudomonadati</taxon>
        <taxon>Bacteroidota</taxon>
        <taxon>Flavobacteriia</taxon>
        <taxon>Flavobacteriales</taxon>
        <taxon>Weeksellaceae</taxon>
        <taxon>Chryseobacterium group</taxon>
        <taxon>Halpernia</taxon>
    </lineage>
</organism>
<dbReference type="NCBIfam" id="NF033205">
    <property type="entry name" value="IPExxxVDY"/>
    <property type="match status" value="1"/>
</dbReference>
<evidence type="ECO:0008006" key="3">
    <source>
        <dbReference type="Google" id="ProtNLM"/>
    </source>
</evidence>
<dbReference type="EMBL" id="FOQT01000003">
    <property type="protein sequence ID" value="SFI21493.1"/>
    <property type="molecule type" value="Genomic_DNA"/>
</dbReference>
<reference evidence="1 2" key="1">
    <citation type="submission" date="2016-10" db="EMBL/GenBank/DDBJ databases">
        <authorList>
            <person name="de Groot N.N."/>
        </authorList>
    </citation>
    <scope>NUCLEOTIDE SEQUENCE [LARGE SCALE GENOMIC DNA]</scope>
    <source>
        <strain evidence="1 2">DSM 26000</strain>
    </source>
</reference>
<dbReference type="InterPro" id="IPR047690">
    <property type="entry name" value="IPExxxVDY_fam"/>
</dbReference>
<evidence type="ECO:0000313" key="1">
    <source>
        <dbReference type="EMBL" id="SFI21493.1"/>
    </source>
</evidence>
<proteinExistence type="predicted"/>